<accession>A0ACB9NHT0</accession>
<dbReference type="Proteomes" id="UP000828941">
    <property type="component" value="Chromosome 6"/>
</dbReference>
<sequence>MFAGIGPFAIPAAQKGCIVYANDLNPDSINYLRINAKINKVYDRICAYNMDPRKFISQLVQVPDSEIKSEYIVPVIKTRDTTEIHDIAESNSQNERLARNICDLQDSIDTSVEDVRGSTRQAAISVASVKRPSTSSEDGSCTSSDGLGIWSSEAESALNARIEDSRFHRVRDVAPNKAMFCLSFRLPESLLHRRYSLTLILSSLVLLI</sequence>
<proteinExistence type="predicted"/>
<evidence type="ECO:0000313" key="2">
    <source>
        <dbReference type="Proteomes" id="UP000828941"/>
    </source>
</evidence>
<keyword evidence="2" id="KW-1185">Reference proteome</keyword>
<name>A0ACB9NHT0_BAUVA</name>
<comment type="caution">
    <text evidence="1">The sequence shown here is derived from an EMBL/GenBank/DDBJ whole genome shotgun (WGS) entry which is preliminary data.</text>
</comment>
<dbReference type="EMBL" id="CM039431">
    <property type="protein sequence ID" value="KAI4335811.1"/>
    <property type="molecule type" value="Genomic_DNA"/>
</dbReference>
<organism evidence="1 2">
    <name type="scientific">Bauhinia variegata</name>
    <name type="common">Purple orchid tree</name>
    <name type="synonym">Phanera variegata</name>
    <dbReference type="NCBI Taxonomy" id="167791"/>
    <lineage>
        <taxon>Eukaryota</taxon>
        <taxon>Viridiplantae</taxon>
        <taxon>Streptophyta</taxon>
        <taxon>Embryophyta</taxon>
        <taxon>Tracheophyta</taxon>
        <taxon>Spermatophyta</taxon>
        <taxon>Magnoliopsida</taxon>
        <taxon>eudicotyledons</taxon>
        <taxon>Gunneridae</taxon>
        <taxon>Pentapetalae</taxon>
        <taxon>rosids</taxon>
        <taxon>fabids</taxon>
        <taxon>Fabales</taxon>
        <taxon>Fabaceae</taxon>
        <taxon>Cercidoideae</taxon>
        <taxon>Cercideae</taxon>
        <taxon>Bauhiniinae</taxon>
        <taxon>Bauhinia</taxon>
    </lineage>
</organism>
<gene>
    <name evidence="1" type="ORF">L6164_014420</name>
</gene>
<protein>
    <submittedName>
        <fullName evidence="1">Uncharacterized protein</fullName>
    </submittedName>
</protein>
<reference evidence="1 2" key="1">
    <citation type="journal article" date="2022" name="DNA Res.">
        <title>Chromosomal-level genome assembly of the orchid tree Bauhinia variegata (Leguminosae; Cercidoideae) supports the allotetraploid origin hypothesis of Bauhinia.</title>
        <authorList>
            <person name="Zhong Y."/>
            <person name="Chen Y."/>
            <person name="Zheng D."/>
            <person name="Pang J."/>
            <person name="Liu Y."/>
            <person name="Luo S."/>
            <person name="Meng S."/>
            <person name="Qian L."/>
            <person name="Wei D."/>
            <person name="Dai S."/>
            <person name="Zhou R."/>
        </authorList>
    </citation>
    <scope>NUCLEOTIDE SEQUENCE [LARGE SCALE GENOMIC DNA]</scope>
    <source>
        <strain evidence="1">BV-YZ2020</strain>
    </source>
</reference>
<evidence type="ECO:0000313" key="1">
    <source>
        <dbReference type="EMBL" id="KAI4335811.1"/>
    </source>
</evidence>